<dbReference type="KEGG" id="dvv:114327914"/>
<organism evidence="7">
    <name type="scientific">Diabrotica virgifera virgifera</name>
    <name type="common">western corn rootworm</name>
    <dbReference type="NCBI Taxonomy" id="50390"/>
    <lineage>
        <taxon>Eukaryota</taxon>
        <taxon>Metazoa</taxon>
        <taxon>Ecdysozoa</taxon>
        <taxon>Arthropoda</taxon>
        <taxon>Hexapoda</taxon>
        <taxon>Insecta</taxon>
        <taxon>Pterygota</taxon>
        <taxon>Neoptera</taxon>
        <taxon>Endopterygota</taxon>
        <taxon>Coleoptera</taxon>
        <taxon>Polyphaga</taxon>
        <taxon>Cucujiformia</taxon>
        <taxon>Chrysomeloidea</taxon>
        <taxon>Chrysomelidae</taxon>
        <taxon>Galerucinae</taxon>
        <taxon>Diabroticina</taxon>
        <taxon>Diabroticites</taxon>
        <taxon>Diabrotica</taxon>
    </lineage>
</organism>
<protein>
    <submittedName>
        <fullName evidence="6 7">Uncharacterized protein LOC114327914</fullName>
    </submittedName>
</protein>
<feature type="binding site" evidence="1">
    <location>
        <position position="21"/>
    </location>
    <ligand>
        <name>Zn(2+)</name>
        <dbReference type="ChEBI" id="CHEBI:29105"/>
    </ligand>
</feature>
<evidence type="ECO:0000313" key="6">
    <source>
        <dbReference type="RefSeq" id="XP_028132428.1"/>
    </source>
</evidence>
<dbReference type="RefSeq" id="XP_028132429.1">
    <property type="nucleotide sequence ID" value="XM_028276628.1"/>
</dbReference>
<gene>
    <name evidence="6 7 8" type="primary">LOC114327914</name>
</gene>
<dbReference type="AlphaFoldDB" id="A0A6P7F9B9"/>
<feature type="binding site" evidence="1">
    <location>
        <position position="66"/>
    </location>
    <ligand>
        <name>Zn(2+)</name>
        <dbReference type="ChEBI" id="CHEBI:29105"/>
    </ligand>
</feature>
<evidence type="ECO:0000313" key="4">
    <source>
        <dbReference type="EnsemblMetazoa" id="XP_028132428.1"/>
    </source>
</evidence>
<dbReference type="RefSeq" id="XP_028132428.1">
    <property type="nucleotide sequence ID" value="XM_028276627.1"/>
</dbReference>
<feature type="binding site" evidence="1">
    <location>
        <position position="69"/>
    </location>
    <ligand>
        <name>Zn(2+)</name>
        <dbReference type="ChEBI" id="CHEBI:29105"/>
    </ligand>
</feature>
<keyword evidence="1" id="KW-0863">Zinc-finger</keyword>
<reference evidence="4" key="2">
    <citation type="submission" date="2025-05" db="UniProtKB">
        <authorList>
            <consortium name="EnsemblMetazoa"/>
        </authorList>
    </citation>
    <scope>IDENTIFICATION</scope>
</reference>
<feature type="binding site" evidence="1">
    <location>
        <position position="24"/>
    </location>
    <ligand>
        <name>Zn(2+)</name>
        <dbReference type="ChEBI" id="CHEBI:29105"/>
    </ligand>
</feature>
<evidence type="ECO:0000256" key="2">
    <source>
        <dbReference type="SAM" id="MobiDB-lite"/>
    </source>
</evidence>
<keyword evidence="1" id="KW-0862">Zinc</keyword>
<dbReference type="Proteomes" id="UP001652700">
    <property type="component" value="Unplaced"/>
</dbReference>
<name>A0A6P7F9B9_DIAVI</name>
<keyword evidence="1" id="KW-0479">Metal-binding</keyword>
<dbReference type="EnsemblMetazoa" id="XM_028276627.2">
    <property type="protein sequence ID" value="XP_028132428.1"/>
    <property type="gene ID" value="LOC114327914"/>
</dbReference>
<feature type="region of interest" description="Disordered" evidence="2">
    <location>
        <begin position="107"/>
        <end position="136"/>
    </location>
</feature>
<dbReference type="SUPFAM" id="SSF57716">
    <property type="entry name" value="Glucocorticoid receptor-like (DNA-binding domain)"/>
    <property type="match status" value="1"/>
</dbReference>
<proteinExistence type="predicted"/>
<sequence length="374" mass="42133">MFPILYNEHVIYSIDEFQDLCRTCLKNRGLINLFTVKHQDVLLKDMFPTFSLPKVDAEDRFPQKVCQHCLRLLLEIYSFRQVAFFSESLMTKVFDQEALDTESKMGVLSDTENDEVKENTSQNISGLSPEPMASTSKYTNVTAGTSTNMLNTSSESMPSTSKYTRVITGTSNNISYQSAAPTHSISKRTEVAADTSTEMLSMFREPMPSTSINSGVTACNVEDNDNDGMVNNNVNYVYVSPEEFQSLLMASGQYNVNNNMEYVSVNAQVFTPGQYVAYNQRENDHVGNKDAAFDQQETETITLEYESESDIENTPLVLNNNNNDLEKTEEQTEISNIQSVTESSKIQCSKRVLKGKRIIRVAKPKRNSDYKSGF</sequence>
<evidence type="ECO:0000259" key="3">
    <source>
        <dbReference type="PROSITE" id="PS51915"/>
    </source>
</evidence>
<dbReference type="Pfam" id="PF07776">
    <property type="entry name" value="zf-AD"/>
    <property type="match status" value="1"/>
</dbReference>
<dbReference type="GeneID" id="114327914"/>
<dbReference type="Gene3D" id="3.40.1800.20">
    <property type="match status" value="1"/>
</dbReference>
<dbReference type="GO" id="GO:0008270">
    <property type="term" value="F:zinc ion binding"/>
    <property type="evidence" value="ECO:0007669"/>
    <property type="project" value="UniProtKB-UniRule"/>
</dbReference>
<reference evidence="6 7" key="1">
    <citation type="submission" date="2025-04" db="UniProtKB">
        <authorList>
            <consortium name="RefSeq"/>
        </authorList>
    </citation>
    <scope>IDENTIFICATION</scope>
    <source>
        <tissue evidence="6 7">Whole insect</tissue>
    </source>
</reference>
<evidence type="ECO:0000313" key="7">
    <source>
        <dbReference type="RefSeq" id="XP_028132429.1"/>
    </source>
</evidence>
<dbReference type="GO" id="GO:0005634">
    <property type="term" value="C:nucleus"/>
    <property type="evidence" value="ECO:0007669"/>
    <property type="project" value="InterPro"/>
</dbReference>
<accession>A0A6P7F9B9</accession>
<evidence type="ECO:0000313" key="5">
    <source>
        <dbReference type="Proteomes" id="UP001652700"/>
    </source>
</evidence>
<dbReference type="RefSeq" id="XP_028132430.1">
    <property type="nucleotide sequence ID" value="XM_028276629.1"/>
</dbReference>
<evidence type="ECO:0000313" key="8">
    <source>
        <dbReference type="RefSeq" id="XP_028132430.1"/>
    </source>
</evidence>
<keyword evidence="5" id="KW-1185">Reference proteome</keyword>
<feature type="domain" description="ZAD" evidence="3">
    <location>
        <begin position="19"/>
        <end position="93"/>
    </location>
</feature>
<evidence type="ECO:0000256" key="1">
    <source>
        <dbReference type="PROSITE-ProRule" id="PRU01263"/>
    </source>
</evidence>
<dbReference type="PROSITE" id="PS51915">
    <property type="entry name" value="ZAD"/>
    <property type="match status" value="1"/>
</dbReference>
<dbReference type="InterPro" id="IPR012934">
    <property type="entry name" value="Znf_AD"/>
</dbReference>
<dbReference type="SMART" id="SM00868">
    <property type="entry name" value="zf-AD"/>
    <property type="match status" value="1"/>
</dbReference>